<accession>A0AAV9VXA4</accession>
<dbReference type="SUPFAM" id="SSF52540">
    <property type="entry name" value="P-loop containing nucleoside triphosphate hydrolases"/>
    <property type="match status" value="1"/>
</dbReference>
<dbReference type="GO" id="GO:0005657">
    <property type="term" value="C:replication fork"/>
    <property type="evidence" value="ECO:0007669"/>
    <property type="project" value="TreeGrafter"/>
</dbReference>
<gene>
    <name evidence="4" type="ORF">TWF481_011094</name>
</gene>
<evidence type="ECO:0000256" key="3">
    <source>
        <dbReference type="SAM" id="MobiDB-lite"/>
    </source>
</evidence>
<dbReference type="GO" id="GO:0000723">
    <property type="term" value="P:telomere maintenance"/>
    <property type="evidence" value="ECO:0007669"/>
    <property type="project" value="TreeGrafter"/>
</dbReference>
<feature type="region of interest" description="Disordered" evidence="3">
    <location>
        <begin position="1"/>
        <end position="27"/>
    </location>
</feature>
<evidence type="ECO:0000313" key="5">
    <source>
        <dbReference type="Proteomes" id="UP001370758"/>
    </source>
</evidence>
<keyword evidence="2" id="KW-0539">Nucleus</keyword>
<dbReference type="PANTHER" id="PTHR46457:SF1">
    <property type="entry name" value="DNA REPAIR PROTEIN RAD51 HOMOLOG 4"/>
    <property type="match status" value="1"/>
</dbReference>
<protein>
    <recommendedName>
        <fullName evidence="6">DNA recombination and repair protein Rad51-like C-terminal domain-containing protein</fullName>
    </recommendedName>
</protein>
<feature type="compositionally biased region" description="Acidic residues" evidence="3">
    <location>
        <begin position="176"/>
        <end position="186"/>
    </location>
</feature>
<organism evidence="4 5">
    <name type="scientific">Arthrobotrys musiformis</name>
    <dbReference type="NCBI Taxonomy" id="47236"/>
    <lineage>
        <taxon>Eukaryota</taxon>
        <taxon>Fungi</taxon>
        <taxon>Dikarya</taxon>
        <taxon>Ascomycota</taxon>
        <taxon>Pezizomycotina</taxon>
        <taxon>Orbiliomycetes</taxon>
        <taxon>Orbiliales</taxon>
        <taxon>Orbiliaceae</taxon>
        <taxon>Arthrobotrys</taxon>
    </lineage>
</organism>
<dbReference type="GO" id="GO:0000400">
    <property type="term" value="F:four-way junction DNA binding"/>
    <property type="evidence" value="ECO:0007669"/>
    <property type="project" value="TreeGrafter"/>
</dbReference>
<evidence type="ECO:0008006" key="6">
    <source>
        <dbReference type="Google" id="ProtNLM"/>
    </source>
</evidence>
<dbReference type="InterPro" id="IPR027417">
    <property type="entry name" value="P-loop_NTPase"/>
</dbReference>
<proteinExistence type="predicted"/>
<keyword evidence="5" id="KW-1185">Reference proteome</keyword>
<evidence type="ECO:0000313" key="4">
    <source>
        <dbReference type="EMBL" id="KAK6498506.1"/>
    </source>
</evidence>
<dbReference type="Gene3D" id="3.40.50.300">
    <property type="entry name" value="P-loop containing nucleotide triphosphate hydrolases"/>
    <property type="match status" value="1"/>
</dbReference>
<dbReference type="GO" id="GO:0008094">
    <property type="term" value="F:ATP-dependent activity, acting on DNA"/>
    <property type="evidence" value="ECO:0007669"/>
    <property type="project" value="TreeGrafter"/>
</dbReference>
<dbReference type="GO" id="GO:0000724">
    <property type="term" value="P:double-strand break repair via homologous recombination"/>
    <property type="evidence" value="ECO:0007669"/>
    <property type="project" value="TreeGrafter"/>
</dbReference>
<dbReference type="PANTHER" id="PTHR46457">
    <property type="entry name" value="DNA REPAIR PROTEIN RAD51 HOMOLOG 4"/>
    <property type="match status" value="1"/>
</dbReference>
<feature type="compositionally biased region" description="Low complexity" evidence="3">
    <location>
        <begin position="211"/>
        <end position="222"/>
    </location>
</feature>
<evidence type="ECO:0000256" key="2">
    <source>
        <dbReference type="ARBA" id="ARBA00023242"/>
    </source>
</evidence>
<dbReference type="AlphaFoldDB" id="A0AAV9VXA4"/>
<feature type="compositionally biased region" description="Low complexity" evidence="3">
    <location>
        <begin position="1"/>
        <end position="17"/>
    </location>
</feature>
<dbReference type="GO" id="GO:0033063">
    <property type="term" value="C:Rad51B-Rad51C-Rad51D-XRCC2 complex"/>
    <property type="evidence" value="ECO:0007669"/>
    <property type="project" value="TreeGrafter"/>
</dbReference>
<dbReference type="GO" id="GO:0042148">
    <property type="term" value="P:DNA strand invasion"/>
    <property type="evidence" value="ECO:0007669"/>
    <property type="project" value="TreeGrafter"/>
</dbReference>
<sequence>MTGPLPSLGSHLLSLTPRSPPPTLKTSFAPVDTATTGIKYGRITNIQCEIPSYGSTLAYHIITSHLLTEASQVAYVDTTGAFSAITLLKVLEFRLQRDATHADVRREAVEMLDRVQYMRTFDFDGVVETVAEVFGVPIEGVDGEEEEGISKSSITPDGGVEPAGSSAELEPADIIPDSEADSDEEIFWPIPPLPKHDPGLPPRRKRRNTTKSKSNTNTTPSPRDLDENNPPGSIIAGKEETPVPSKPHKGRNFGVIVFDNISRPLENLLEKGEVEANSTLTLLSQGLRSLARDQGIAILLLSTPTVLPPNAREQKKDIYTKTSSVFARIPPTEGLPRTLGSCLDHTIMVSRYPKTETTSHRRRSGGQDKLIIETVAERHGGGVGQWGGFTIKGDIEFVDLFDEGRKDEKNLDHLLTENERRGKGAFGRWSRD</sequence>
<comment type="caution">
    <text evidence="4">The sequence shown here is derived from an EMBL/GenBank/DDBJ whole genome shotgun (WGS) entry which is preliminary data.</text>
</comment>
<dbReference type="GO" id="GO:0003697">
    <property type="term" value="F:single-stranded DNA binding"/>
    <property type="evidence" value="ECO:0007669"/>
    <property type="project" value="TreeGrafter"/>
</dbReference>
<dbReference type="EMBL" id="JAVHJL010000008">
    <property type="protein sequence ID" value="KAK6498506.1"/>
    <property type="molecule type" value="Genomic_DNA"/>
</dbReference>
<comment type="subcellular location">
    <subcellularLocation>
        <location evidence="1">Nucleus</location>
    </subcellularLocation>
</comment>
<dbReference type="InterPro" id="IPR051988">
    <property type="entry name" value="HRR_RAD51_Paralog"/>
</dbReference>
<reference evidence="4 5" key="1">
    <citation type="submission" date="2023-08" db="EMBL/GenBank/DDBJ databases">
        <authorList>
            <person name="Palmer J.M."/>
        </authorList>
    </citation>
    <scope>NUCLEOTIDE SEQUENCE [LARGE SCALE GENOMIC DNA]</scope>
    <source>
        <strain evidence="4 5">TWF481</strain>
    </source>
</reference>
<evidence type="ECO:0000256" key="1">
    <source>
        <dbReference type="ARBA" id="ARBA00004123"/>
    </source>
</evidence>
<dbReference type="GO" id="GO:0007131">
    <property type="term" value="P:reciprocal meiotic recombination"/>
    <property type="evidence" value="ECO:0007669"/>
    <property type="project" value="TreeGrafter"/>
</dbReference>
<feature type="region of interest" description="Disordered" evidence="3">
    <location>
        <begin position="138"/>
        <end position="251"/>
    </location>
</feature>
<name>A0AAV9VXA4_9PEZI</name>
<dbReference type="GO" id="GO:0005815">
    <property type="term" value="C:microtubule organizing center"/>
    <property type="evidence" value="ECO:0007669"/>
    <property type="project" value="TreeGrafter"/>
</dbReference>
<dbReference type="Proteomes" id="UP001370758">
    <property type="component" value="Unassembled WGS sequence"/>
</dbReference>